<dbReference type="Proteomes" id="UP001370490">
    <property type="component" value="Unassembled WGS sequence"/>
</dbReference>
<feature type="repeat" description="PPR" evidence="3">
    <location>
        <begin position="114"/>
        <end position="148"/>
    </location>
</feature>
<dbReference type="EMBL" id="JBAMMX010000027">
    <property type="protein sequence ID" value="KAK6912683.1"/>
    <property type="molecule type" value="Genomic_DNA"/>
</dbReference>
<keyword evidence="5" id="KW-1185">Reference proteome</keyword>
<dbReference type="Pfam" id="PF01535">
    <property type="entry name" value="PPR"/>
    <property type="match status" value="1"/>
</dbReference>
<evidence type="ECO:0000256" key="1">
    <source>
        <dbReference type="ARBA" id="ARBA00007626"/>
    </source>
</evidence>
<feature type="repeat" description="PPR" evidence="3">
    <location>
        <begin position="9"/>
        <end position="43"/>
    </location>
</feature>
<name>A0AAN8U963_9MAGN</name>
<evidence type="ECO:0000256" key="2">
    <source>
        <dbReference type="ARBA" id="ARBA00022737"/>
    </source>
</evidence>
<comment type="similarity">
    <text evidence="1">Belongs to the PPR family. P subfamily.</text>
</comment>
<dbReference type="Pfam" id="PF12854">
    <property type="entry name" value="PPR_1"/>
    <property type="match status" value="1"/>
</dbReference>
<dbReference type="PANTHER" id="PTHR47941">
    <property type="entry name" value="PENTATRICOPEPTIDE REPEAT-CONTAINING PROTEIN 3, MITOCHONDRIAL"/>
    <property type="match status" value="1"/>
</dbReference>
<feature type="repeat" description="PPR" evidence="3">
    <location>
        <begin position="44"/>
        <end position="78"/>
    </location>
</feature>
<feature type="non-terminal residue" evidence="4">
    <location>
        <position position="292"/>
    </location>
</feature>
<dbReference type="AlphaFoldDB" id="A0AAN8U963"/>
<comment type="caution">
    <text evidence="4">The sequence shown here is derived from an EMBL/GenBank/DDBJ whole genome shotgun (WGS) entry which is preliminary data.</text>
</comment>
<dbReference type="Gene3D" id="1.25.40.10">
    <property type="entry name" value="Tetratricopeptide repeat domain"/>
    <property type="match status" value="2"/>
</dbReference>
<organism evidence="4 5">
    <name type="scientific">Dillenia turbinata</name>
    <dbReference type="NCBI Taxonomy" id="194707"/>
    <lineage>
        <taxon>Eukaryota</taxon>
        <taxon>Viridiplantae</taxon>
        <taxon>Streptophyta</taxon>
        <taxon>Embryophyta</taxon>
        <taxon>Tracheophyta</taxon>
        <taxon>Spermatophyta</taxon>
        <taxon>Magnoliopsida</taxon>
        <taxon>eudicotyledons</taxon>
        <taxon>Gunneridae</taxon>
        <taxon>Pentapetalae</taxon>
        <taxon>Dilleniales</taxon>
        <taxon>Dilleniaceae</taxon>
        <taxon>Dillenia</taxon>
    </lineage>
</organism>
<evidence type="ECO:0000256" key="3">
    <source>
        <dbReference type="PROSITE-ProRule" id="PRU00708"/>
    </source>
</evidence>
<evidence type="ECO:0000313" key="4">
    <source>
        <dbReference type="EMBL" id="KAK6912683.1"/>
    </source>
</evidence>
<sequence length="292" mass="32855">MEHEHIKLDVIGSTCLIRYLSRVGKFSDCYRLLESMIRVGLMPNSVTFNILLDKLCKCGLVATANRILTYMKDMGISPVTTSYNILIHAAAKQGDGPLVENLLRDMYRQKLKPDVVTYGSLIHGLCKEGEISVAVELLDQMAEKGIKPSIAIYNMMVEALIRRGKFWDIFCLLEDMTLNGCEPDSITSEIVNRAMSKGWMKVYSEELKVLKLLLSGDIEWQIHNSLGEDVSALQLANHYGIRAIALWIVELLEGQERHILLEGNRILNSHSASRSYQLGGIIGPLLHLHMEK</sequence>
<feature type="repeat" description="PPR" evidence="3">
    <location>
        <begin position="149"/>
        <end position="183"/>
    </location>
</feature>
<dbReference type="PROSITE" id="PS51375">
    <property type="entry name" value="PPR"/>
    <property type="match status" value="5"/>
</dbReference>
<dbReference type="Pfam" id="PF13041">
    <property type="entry name" value="PPR_2"/>
    <property type="match status" value="2"/>
</dbReference>
<accession>A0AAN8U963</accession>
<feature type="repeat" description="PPR" evidence="3">
    <location>
        <begin position="79"/>
        <end position="113"/>
    </location>
</feature>
<keyword evidence="2" id="KW-0677">Repeat</keyword>
<reference evidence="4 5" key="1">
    <citation type="submission" date="2023-12" db="EMBL/GenBank/DDBJ databases">
        <title>A high-quality genome assembly for Dillenia turbinata (Dilleniales).</title>
        <authorList>
            <person name="Chanderbali A."/>
        </authorList>
    </citation>
    <scope>NUCLEOTIDE SEQUENCE [LARGE SCALE GENOMIC DNA]</scope>
    <source>
        <strain evidence="4">LSX21</strain>
        <tissue evidence="4">Leaf</tissue>
    </source>
</reference>
<dbReference type="NCBIfam" id="TIGR00756">
    <property type="entry name" value="PPR"/>
    <property type="match status" value="5"/>
</dbReference>
<evidence type="ECO:0000313" key="5">
    <source>
        <dbReference type="Proteomes" id="UP001370490"/>
    </source>
</evidence>
<gene>
    <name evidence="4" type="ORF">RJ641_022284</name>
</gene>
<protein>
    <submittedName>
        <fullName evidence="4">Pentatricopeptide repeat</fullName>
    </submittedName>
</protein>
<dbReference type="InterPro" id="IPR002885">
    <property type="entry name" value="PPR_rpt"/>
</dbReference>
<dbReference type="InterPro" id="IPR011990">
    <property type="entry name" value="TPR-like_helical_dom_sf"/>
</dbReference>
<proteinExistence type="inferred from homology"/>